<dbReference type="GO" id="GO:0005886">
    <property type="term" value="C:plasma membrane"/>
    <property type="evidence" value="ECO:0007669"/>
    <property type="project" value="UniProtKB-SubCell"/>
</dbReference>
<feature type="transmembrane region" description="Helical" evidence="8">
    <location>
        <begin position="129"/>
        <end position="150"/>
    </location>
</feature>
<accession>A0A2X4ZRS1</accession>
<comment type="function">
    <text evidence="8">Probably functions as a manganese efflux pump.</text>
</comment>
<dbReference type="STRING" id="1348624.GCA_001591545_03050"/>
<evidence type="ECO:0000256" key="7">
    <source>
        <dbReference type="ARBA" id="ARBA00023211"/>
    </source>
</evidence>
<feature type="transmembrane region" description="Helical" evidence="8">
    <location>
        <begin position="6"/>
        <end position="29"/>
    </location>
</feature>
<keyword evidence="3 8" id="KW-0812">Transmembrane</keyword>
<evidence type="ECO:0000256" key="8">
    <source>
        <dbReference type="HAMAP-Rule" id="MF_01521"/>
    </source>
</evidence>
<keyword evidence="7 8" id="KW-0464">Manganese</keyword>
<keyword evidence="4 8" id="KW-1133">Transmembrane helix</keyword>
<comment type="subcellular location">
    <subcellularLocation>
        <location evidence="8">Cell membrane</location>
        <topology evidence="8">Multi-pass membrane protein</topology>
    </subcellularLocation>
</comment>
<feature type="transmembrane region" description="Helical" evidence="8">
    <location>
        <begin position="102"/>
        <end position="123"/>
    </location>
</feature>
<keyword evidence="5 8" id="KW-0406">Ion transport</keyword>
<dbReference type="EMBL" id="LS483476">
    <property type="protein sequence ID" value="SQI63054.1"/>
    <property type="molecule type" value="Genomic_DNA"/>
</dbReference>
<organism evidence="9 10">
    <name type="scientific">Lederbergia lenta</name>
    <name type="common">Bacillus lentus</name>
    <dbReference type="NCBI Taxonomy" id="1467"/>
    <lineage>
        <taxon>Bacteria</taxon>
        <taxon>Bacillati</taxon>
        <taxon>Bacillota</taxon>
        <taxon>Bacilli</taxon>
        <taxon>Bacillales</taxon>
        <taxon>Bacillaceae</taxon>
        <taxon>Lederbergia</taxon>
    </lineage>
</organism>
<evidence type="ECO:0000313" key="9">
    <source>
        <dbReference type="EMBL" id="SQI63054.1"/>
    </source>
</evidence>
<keyword evidence="2 8" id="KW-1003">Cell membrane</keyword>
<protein>
    <recommendedName>
        <fullName evidence="8">Putative manganese efflux pump MntP</fullName>
    </recommendedName>
</protein>
<evidence type="ECO:0000256" key="5">
    <source>
        <dbReference type="ARBA" id="ARBA00023065"/>
    </source>
</evidence>
<feature type="transmembrane region" description="Helical" evidence="8">
    <location>
        <begin position="68"/>
        <end position="90"/>
    </location>
</feature>
<dbReference type="AlphaFoldDB" id="A0A2X4ZRS1"/>
<feature type="transmembrane region" description="Helical" evidence="8">
    <location>
        <begin position="157"/>
        <end position="179"/>
    </location>
</feature>
<keyword evidence="10" id="KW-1185">Reference proteome</keyword>
<dbReference type="KEGG" id="blen:NCTC4824_03885"/>
<dbReference type="HAMAP" id="MF_01521">
    <property type="entry name" value="MntP_pump"/>
    <property type="match status" value="1"/>
</dbReference>
<gene>
    <name evidence="9" type="primary">yebN</name>
    <name evidence="8" type="synonym">mntP</name>
    <name evidence="9" type="ORF">NCTC4824_03885</name>
</gene>
<keyword evidence="1 8" id="KW-0813">Transport</keyword>
<dbReference type="InterPro" id="IPR003810">
    <property type="entry name" value="Mntp/YtaF"/>
</dbReference>
<dbReference type="PANTHER" id="PTHR35529:SF1">
    <property type="entry name" value="MANGANESE EFFLUX PUMP MNTP-RELATED"/>
    <property type="match status" value="1"/>
</dbReference>
<proteinExistence type="inferred from homology"/>
<evidence type="ECO:0000256" key="6">
    <source>
        <dbReference type="ARBA" id="ARBA00023136"/>
    </source>
</evidence>
<reference evidence="9 10" key="1">
    <citation type="submission" date="2018-06" db="EMBL/GenBank/DDBJ databases">
        <authorList>
            <consortium name="Pathogen Informatics"/>
            <person name="Doyle S."/>
        </authorList>
    </citation>
    <scope>NUCLEOTIDE SEQUENCE [LARGE SCALE GENOMIC DNA]</scope>
    <source>
        <strain evidence="9 10">NCTC4824</strain>
    </source>
</reference>
<evidence type="ECO:0000256" key="3">
    <source>
        <dbReference type="ARBA" id="ARBA00022692"/>
    </source>
</evidence>
<comment type="similarity">
    <text evidence="8">Belongs to the MntP (TC 9.B.29) family.</text>
</comment>
<name>A0A2X4ZRS1_LEDLE</name>
<sequence length="181" mass="19258">MLPKLITLLIMAFAIAMDAFSVALGIGTYKLRIRQIFYIGLTVGLFHMILPLVGIFAGHLLSETFGQISAYVGGALLICIGLQMVIACFLNGKSSVPLPVGWGLLLFSLIISLDSFSAGLSLGMFGVRAAATVICFGIVATFLTWSGLVIGRKFQNLLGVYGELLGGFILVIFGLKLLLPL</sequence>
<evidence type="ECO:0000256" key="4">
    <source>
        <dbReference type="ARBA" id="ARBA00022989"/>
    </source>
</evidence>
<evidence type="ECO:0000256" key="1">
    <source>
        <dbReference type="ARBA" id="ARBA00022448"/>
    </source>
</evidence>
<dbReference type="PANTHER" id="PTHR35529">
    <property type="entry name" value="MANGANESE EFFLUX PUMP MNTP-RELATED"/>
    <property type="match status" value="1"/>
</dbReference>
<dbReference type="GO" id="GO:0005384">
    <property type="term" value="F:manganese ion transmembrane transporter activity"/>
    <property type="evidence" value="ECO:0007669"/>
    <property type="project" value="UniProtKB-UniRule"/>
</dbReference>
<dbReference type="Proteomes" id="UP000249134">
    <property type="component" value="Chromosome 1"/>
</dbReference>
<feature type="transmembrane region" description="Helical" evidence="8">
    <location>
        <begin position="36"/>
        <end position="62"/>
    </location>
</feature>
<evidence type="ECO:0000313" key="10">
    <source>
        <dbReference type="Proteomes" id="UP000249134"/>
    </source>
</evidence>
<dbReference type="Pfam" id="PF02659">
    <property type="entry name" value="Mntp"/>
    <property type="match status" value="1"/>
</dbReference>
<evidence type="ECO:0000256" key="2">
    <source>
        <dbReference type="ARBA" id="ARBA00022475"/>
    </source>
</evidence>
<dbReference type="InterPro" id="IPR022929">
    <property type="entry name" value="Put_MntP"/>
</dbReference>
<keyword evidence="6 8" id="KW-0472">Membrane</keyword>